<organism evidence="5 6">
    <name type="scientific">Rosa chinensis</name>
    <name type="common">China rose</name>
    <dbReference type="NCBI Taxonomy" id="74649"/>
    <lineage>
        <taxon>Eukaryota</taxon>
        <taxon>Viridiplantae</taxon>
        <taxon>Streptophyta</taxon>
        <taxon>Embryophyta</taxon>
        <taxon>Tracheophyta</taxon>
        <taxon>Spermatophyta</taxon>
        <taxon>Magnoliopsida</taxon>
        <taxon>eudicotyledons</taxon>
        <taxon>Gunneridae</taxon>
        <taxon>Pentapetalae</taxon>
        <taxon>rosids</taxon>
        <taxon>fabids</taxon>
        <taxon>Rosales</taxon>
        <taxon>Rosaceae</taxon>
        <taxon>Rosoideae</taxon>
        <taxon>Rosoideae incertae sedis</taxon>
        <taxon>Rosa</taxon>
    </lineage>
</organism>
<dbReference type="Gene3D" id="2.100.10.30">
    <property type="entry name" value="Jacalin-like lectin domain"/>
    <property type="match status" value="1"/>
</dbReference>
<dbReference type="SMART" id="SM00915">
    <property type="entry name" value="Jacalin"/>
    <property type="match status" value="1"/>
</dbReference>
<dbReference type="PANTHER" id="PTHR47293:SF15">
    <property type="entry name" value="JACALIN-RELATED LECTIN 19"/>
    <property type="match status" value="1"/>
</dbReference>
<dbReference type="InterPro" id="IPR036404">
    <property type="entry name" value="Jacalin-like_lectin_dom_sf"/>
</dbReference>
<gene>
    <name evidence="5" type="ORF">RchiOBHm_Chr3g0470411</name>
</gene>
<dbReference type="InterPro" id="IPR001229">
    <property type="entry name" value="Jacalin-like_lectin_dom"/>
</dbReference>
<evidence type="ECO:0000313" key="5">
    <source>
        <dbReference type="EMBL" id="PRQ43621.1"/>
    </source>
</evidence>
<feature type="domain" description="Jacalin-type lectin" evidence="4">
    <location>
        <begin position="30"/>
        <end position="181"/>
    </location>
</feature>
<keyword evidence="3" id="KW-0732">Signal</keyword>
<dbReference type="STRING" id="74649.A0A2P6RB13"/>
<comment type="similarity">
    <text evidence="1">Belongs to the jacalin lectin family.</text>
</comment>
<name>A0A2P6RB13_ROSCH</name>
<dbReference type="Proteomes" id="UP000238479">
    <property type="component" value="Chromosome 3"/>
</dbReference>
<keyword evidence="2 5" id="KW-0430">Lectin</keyword>
<dbReference type="EMBL" id="PDCK01000041">
    <property type="protein sequence ID" value="PRQ43621.1"/>
    <property type="molecule type" value="Genomic_DNA"/>
</dbReference>
<dbReference type="Pfam" id="PF01419">
    <property type="entry name" value="Jacalin"/>
    <property type="match status" value="1"/>
</dbReference>
<reference evidence="5 6" key="1">
    <citation type="journal article" date="2018" name="Nat. Genet.">
        <title>The Rosa genome provides new insights in the design of modern roses.</title>
        <authorList>
            <person name="Bendahmane M."/>
        </authorList>
    </citation>
    <scope>NUCLEOTIDE SEQUENCE [LARGE SCALE GENOMIC DNA]</scope>
    <source>
        <strain evidence="6">cv. Old Blush</strain>
    </source>
</reference>
<feature type="chain" id="PRO_5015187672" evidence="3">
    <location>
        <begin position="25"/>
        <end position="244"/>
    </location>
</feature>
<evidence type="ECO:0000256" key="3">
    <source>
        <dbReference type="SAM" id="SignalP"/>
    </source>
</evidence>
<protein>
    <submittedName>
        <fullName evidence="5">Putative jacalin-like lectin domain-containing protein</fullName>
    </submittedName>
</protein>
<evidence type="ECO:0000256" key="2">
    <source>
        <dbReference type="ARBA" id="ARBA00022734"/>
    </source>
</evidence>
<dbReference type="Gramene" id="PRQ43621">
    <property type="protein sequence ID" value="PRQ43621"/>
    <property type="gene ID" value="RchiOBHm_Chr3g0470411"/>
</dbReference>
<dbReference type="AlphaFoldDB" id="A0A2P6RB13"/>
<dbReference type="SUPFAM" id="SSF51101">
    <property type="entry name" value="Mannose-binding lectins"/>
    <property type="match status" value="1"/>
</dbReference>
<sequence>MCLFCWCCIEAFLVWNYVLPSSDGSFGRVALKVGPYGGTGGDTWDDGVYSTVRVVDIVHDSACVFGIQTKYKSAGDESIWSEFHGPKRADYNKSISSVRLDDPDEFLVAIFGRHVSDWFTPTHIASLTFKSNKSVYGPFGLQYPFVVNNFAIHVPGYKIVGLHGRFDKWFWFRAIGAYLQPIHHQVPPTKSTYVNVSSNEISGTVGNKIGNFSVANKYRVVNNIYNNTSAQPTPDHDSSVETGE</sequence>
<dbReference type="PROSITE" id="PS51752">
    <property type="entry name" value="JACALIN_LECTIN"/>
    <property type="match status" value="1"/>
</dbReference>
<accession>A0A2P6RB13</accession>
<dbReference type="PANTHER" id="PTHR47293">
    <property type="entry name" value="JACALIN-RELATED LECTIN 3"/>
    <property type="match status" value="1"/>
</dbReference>
<proteinExistence type="inferred from homology"/>
<feature type="signal peptide" evidence="3">
    <location>
        <begin position="1"/>
        <end position="24"/>
    </location>
</feature>
<keyword evidence="6" id="KW-1185">Reference proteome</keyword>
<comment type="caution">
    <text evidence="5">The sequence shown here is derived from an EMBL/GenBank/DDBJ whole genome shotgun (WGS) entry which is preliminary data.</text>
</comment>
<evidence type="ECO:0000313" key="6">
    <source>
        <dbReference type="Proteomes" id="UP000238479"/>
    </source>
</evidence>
<evidence type="ECO:0000259" key="4">
    <source>
        <dbReference type="PROSITE" id="PS51752"/>
    </source>
</evidence>
<evidence type="ECO:0000256" key="1">
    <source>
        <dbReference type="ARBA" id="ARBA00006568"/>
    </source>
</evidence>
<dbReference type="GO" id="GO:0030246">
    <property type="term" value="F:carbohydrate binding"/>
    <property type="evidence" value="ECO:0007669"/>
    <property type="project" value="UniProtKB-KW"/>
</dbReference>